<reference evidence="2" key="1">
    <citation type="journal article" date="2022" name="Proc. Natl. Acad. Sci. U.S.A.">
        <title>Life cycle and functional genomics of the unicellular red alga Galdieria for elucidating algal and plant evolution and industrial use.</title>
        <authorList>
            <person name="Hirooka S."/>
            <person name="Itabashi T."/>
            <person name="Ichinose T.M."/>
            <person name="Onuma R."/>
            <person name="Fujiwara T."/>
            <person name="Yamashita S."/>
            <person name="Jong L.W."/>
            <person name="Tomita R."/>
            <person name="Iwane A.H."/>
            <person name="Miyagishima S.Y."/>
        </authorList>
    </citation>
    <scope>NUCLEOTIDE SEQUENCE</scope>
    <source>
        <strain evidence="2">NBRC 102759</strain>
    </source>
</reference>
<dbReference type="OrthoDB" id="10307049at2759"/>
<feature type="transmembrane region" description="Helical" evidence="1">
    <location>
        <begin position="128"/>
        <end position="147"/>
    </location>
</feature>
<dbReference type="EMBL" id="BQMJ01000069">
    <property type="protein sequence ID" value="GJQ15458.1"/>
    <property type="molecule type" value="Genomic_DNA"/>
</dbReference>
<dbReference type="Proteomes" id="UP001061958">
    <property type="component" value="Unassembled WGS sequence"/>
</dbReference>
<keyword evidence="1" id="KW-0472">Membrane</keyword>
<organism evidence="2 3">
    <name type="scientific">Galdieria partita</name>
    <dbReference type="NCBI Taxonomy" id="83374"/>
    <lineage>
        <taxon>Eukaryota</taxon>
        <taxon>Rhodophyta</taxon>
        <taxon>Bangiophyceae</taxon>
        <taxon>Galdieriales</taxon>
        <taxon>Galdieriaceae</taxon>
        <taxon>Galdieria</taxon>
    </lineage>
</organism>
<reference evidence="2" key="2">
    <citation type="submission" date="2022-01" db="EMBL/GenBank/DDBJ databases">
        <authorList>
            <person name="Hirooka S."/>
            <person name="Miyagishima S.Y."/>
        </authorList>
    </citation>
    <scope>NUCLEOTIDE SEQUENCE</scope>
    <source>
        <strain evidence="2">NBRC 102759</strain>
    </source>
</reference>
<keyword evidence="3" id="KW-1185">Reference proteome</keyword>
<evidence type="ECO:0000313" key="3">
    <source>
        <dbReference type="Proteomes" id="UP001061958"/>
    </source>
</evidence>
<gene>
    <name evidence="2" type="ORF">GpartN1_g7249.t1</name>
</gene>
<accession>A0A9C7UU18</accession>
<name>A0A9C7UU18_9RHOD</name>
<keyword evidence="1" id="KW-0812">Transmembrane</keyword>
<evidence type="ECO:0000256" key="1">
    <source>
        <dbReference type="SAM" id="Phobius"/>
    </source>
</evidence>
<proteinExistence type="predicted"/>
<protein>
    <recommendedName>
        <fullName evidence="4">Transmembrane protein</fullName>
    </recommendedName>
</protein>
<dbReference type="AlphaFoldDB" id="A0A9C7UU18"/>
<sequence length="269" mass="31483">MRWLFLLRRSLGNSTTSLWKSGCSNEWMSNFKKIYYHWDSRFSFSTQWLPTRRQKGHPMSIARFSTHSIPLEEEIVLFKHREVFLYRFANLIPLGQLAFSIYAGYLFFGPHYIHGTPSKDQTIGVSLLVYSVFMGICLTFVVVTRWLTKGRIIEIREFRKQGMLRFYQHRYLGLGKPYYVQVKVGNIRVGNVERLLRFDALANKNPPGWLHLLWKQPLGTFPLQVVTTQGKMENLVMPIGEYDYLKGNQLANLLVSGDILSIHQERNNK</sequence>
<evidence type="ECO:0008006" key="4">
    <source>
        <dbReference type="Google" id="ProtNLM"/>
    </source>
</evidence>
<keyword evidence="1" id="KW-1133">Transmembrane helix</keyword>
<feature type="transmembrane region" description="Helical" evidence="1">
    <location>
        <begin position="88"/>
        <end position="108"/>
    </location>
</feature>
<comment type="caution">
    <text evidence="2">The sequence shown here is derived from an EMBL/GenBank/DDBJ whole genome shotgun (WGS) entry which is preliminary data.</text>
</comment>
<evidence type="ECO:0000313" key="2">
    <source>
        <dbReference type="EMBL" id="GJQ15458.1"/>
    </source>
</evidence>